<protein>
    <submittedName>
        <fullName evidence="1">Uncharacterized protein</fullName>
    </submittedName>
</protein>
<dbReference type="EMBL" id="OV121132">
    <property type="protein sequence ID" value="CAH0546177.1"/>
    <property type="molecule type" value="Genomic_DNA"/>
</dbReference>
<accession>A0A9P0APG7</accession>
<proteinExistence type="predicted"/>
<keyword evidence="2" id="KW-1185">Reference proteome</keyword>
<reference evidence="1" key="1">
    <citation type="submission" date="2021-12" db="EMBL/GenBank/DDBJ databases">
        <authorList>
            <person name="King R."/>
        </authorList>
    </citation>
    <scope>NUCLEOTIDE SEQUENCE</scope>
</reference>
<dbReference type="Proteomes" id="UP001154078">
    <property type="component" value="Chromosome 1"/>
</dbReference>
<dbReference type="AlphaFoldDB" id="A0A9P0APG7"/>
<name>A0A9P0APG7_BRAAE</name>
<evidence type="ECO:0000313" key="2">
    <source>
        <dbReference type="Proteomes" id="UP001154078"/>
    </source>
</evidence>
<sequence>MGNSKSSNMVVNSEKNCDKVENDEDLSAVNSGNDIENTSVIVIGDILETVDNSDTTENIEDINVISKAISEIDIKNTGSGNIGEAILESESLKSIIVEDNIENIDRSVVNIGEDLPGTKSINTRHKSCKESGKTFRGKPGERRNSIYSEMQNLIMENVLYRSPLCCCTYRARNQHLKRNFCEKLCLFRPTLSNDEVTVFLLVKNHELSNGITENKNKSLKDYDFVTIKTVLDEVEYKSPCCGCKLTSEKLKNCFWRLISNLCCFNPLVMRKIHAFFDVKKFIGKNKKPTA</sequence>
<gene>
    <name evidence="1" type="ORF">MELIAE_LOCUS402</name>
</gene>
<organism evidence="1 2">
    <name type="scientific">Brassicogethes aeneus</name>
    <name type="common">Rape pollen beetle</name>
    <name type="synonym">Meligethes aeneus</name>
    <dbReference type="NCBI Taxonomy" id="1431903"/>
    <lineage>
        <taxon>Eukaryota</taxon>
        <taxon>Metazoa</taxon>
        <taxon>Ecdysozoa</taxon>
        <taxon>Arthropoda</taxon>
        <taxon>Hexapoda</taxon>
        <taxon>Insecta</taxon>
        <taxon>Pterygota</taxon>
        <taxon>Neoptera</taxon>
        <taxon>Endopterygota</taxon>
        <taxon>Coleoptera</taxon>
        <taxon>Polyphaga</taxon>
        <taxon>Cucujiformia</taxon>
        <taxon>Nitidulidae</taxon>
        <taxon>Meligethinae</taxon>
        <taxon>Brassicogethes</taxon>
    </lineage>
</organism>
<evidence type="ECO:0000313" key="1">
    <source>
        <dbReference type="EMBL" id="CAH0546177.1"/>
    </source>
</evidence>